<proteinExistence type="predicted"/>
<sequence>MVPLIAVYQTPPITHAWGLSTRPDTKRVPFVLETRARQLDDEDSFRECRQLHAAAESILSDERRAEFPHLVFRASRHTAVSTPEGFEFISRSEFELVDLEVLR</sequence>
<protein>
    <submittedName>
        <fullName evidence="1">Uncharacterized protein</fullName>
    </submittedName>
</protein>
<reference evidence="1" key="2">
    <citation type="journal article" date="2021" name="Microbiome">
        <title>Successional dynamics and alternative stable states in a saline activated sludge microbial community over 9 years.</title>
        <authorList>
            <person name="Wang Y."/>
            <person name="Ye J."/>
            <person name="Ju F."/>
            <person name="Liu L."/>
            <person name="Boyd J.A."/>
            <person name="Deng Y."/>
            <person name="Parks D.H."/>
            <person name="Jiang X."/>
            <person name="Yin X."/>
            <person name="Woodcroft B.J."/>
            <person name="Tyson G.W."/>
            <person name="Hugenholtz P."/>
            <person name="Polz M.F."/>
            <person name="Zhang T."/>
        </authorList>
    </citation>
    <scope>NUCLEOTIDE SEQUENCE</scope>
    <source>
        <strain evidence="1">HKST-UBA01</strain>
    </source>
</reference>
<reference evidence="1" key="1">
    <citation type="submission" date="2020-04" db="EMBL/GenBank/DDBJ databases">
        <authorList>
            <person name="Zhang T."/>
        </authorList>
    </citation>
    <scope>NUCLEOTIDE SEQUENCE</scope>
    <source>
        <strain evidence="1">HKST-UBA01</strain>
    </source>
</reference>
<comment type="caution">
    <text evidence="1">The sequence shown here is derived from an EMBL/GenBank/DDBJ whole genome shotgun (WGS) entry which is preliminary data.</text>
</comment>
<organism evidence="1 2">
    <name type="scientific">Eiseniibacteriota bacterium</name>
    <dbReference type="NCBI Taxonomy" id="2212470"/>
    <lineage>
        <taxon>Bacteria</taxon>
        <taxon>Candidatus Eiseniibacteriota</taxon>
    </lineage>
</organism>
<dbReference type="EMBL" id="JAGQHR010000001">
    <property type="protein sequence ID" value="MCA9726054.1"/>
    <property type="molecule type" value="Genomic_DNA"/>
</dbReference>
<accession>A0A956LV08</accession>
<evidence type="ECO:0000313" key="2">
    <source>
        <dbReference type="Proteomes" id="UP000697710"/>
    </source>
</evidence>
<dbReference type="Proteomes" id="UP000697710">
    <property type="component" value="Unassembled WGS sequence"/>
</dbReference>
<dbReference type="AlphaFoldDB" id="A0A956LV08"/>
<evidence type="ECO:0000313" key="1">
    <source>
        <dbReference type="EMBL" id="MCA9726054.1"/>
    </source>
</evidence>
<name>A0A956LV08_UNCEI</name>
<gene>
    <name evidence="1" type="ORF">KC729_00115</name>
</gene>